<name>A0A7J7EF23_DICBM</name>
<organism evidence="12 13">
    <name type="scientific">Diceros bicornis minor</name>
    <name type="common">South-central black rhinoceros</name>
    <dbReference type="NCBI Taxonomy" id="77932"/>
    <lineage>
        <taxon>Eukaryota</taxon>
        <taxon>Metazoa</taxon>
        <taxon>Chordata</taxon>
        <taxon>Craniata</taxon>
        <taxon>Vertebrata</taxon>
        <taxon>Euteleostomi</taxon>
        <taxon>Mammalia</taxon>
        <taxon>Eutheria</taxon>
        <taxon>Laurasiatheria</taxon>
        <taxon>Perissodactyla</taxon>
        <taxon>Rhinocerotidae</taxon>
        <taxon>Diceros</taxon>
    </lineage>
</organism>
<keyword evidence="10 11" id="KW-0807">Transducer</keyword>
<evidence type="ECO:0000313" key="12">
    <source>
        <dbReference type="EMBL" id="KAF5914385.1"/>
    </source>
</evidence>
<evidence type="ECO:0000256" key="4">
    <source>
        <dbReference type="ARBA" id="ARBA00022507"/>
    </source>
</evidence>
<evidence type="ECO:0000313" key="13">
    <source>
        <dbReference type="Proteomes" id="UP000551758"/>
    </source>
</evidence>
<dbReference type="PANTHER" id="PTHR24062">
    <property type="entry name" value="VOMERONASAL TYPE-1 RECEPTOR"/>
    <property type="match status" value="1"/>
</dbReference>
<comment type="caution">
    <text evidence="12">The sequence shown here is derived from an EMBL/GenBank/DDBJ whole genome shotgun (WGS) entry which is preliminary data.</text>
</comment>
<comment type="similarity">
    <text evidence="2 11">Belongs to the G-protein coupled receptor 1 family.</text>
</comment>
<comment type="subcellular location">
    <subcellularLocation>
        <location evidence="1 11">Cell membrane</location>
        <topology evidence="1 11">Multi-pass membrane protein</topology>
    </subcellularLocation>
</comment>
<dbReference type="GO" id="GO:0016503">
    <property type="term" value="F:pheromone receptor activity"/>
    <property type="evidence" value="ECO:0007669"/>
    <property type="project" value="InterPro"/>
</dbReference>
<protein>
    <recommendedName>
        <fullName evidence="11">Vomeronasal type-1 receptor</fullName>
    </recommendedName>
</protein>
<evidence type="ECO:0000256" key="10">
    <source>
        <dbReference type="ARBA" id="ARBA00023224"/>
    </source>
</evidence>
<keyword evidence="5" id="KW-0812">Transmembrane</keyword>
<evidence type="ECO:0000256" key="8">
    <source>
        <dbReference type="ARBA" id="ARBA00023136"/>
    </source>
</evidence>
<dbReference type="GO" id="GO:0019236">
    <property type="term" value="P:response to pheromone"/>
    <property type="evidence" value="ECO:0007669"/>
    <property type="project" value="UniProtKB-KW"/>
</dbReference>
<evidence type="ECO:0000256" key="5">
    <source>
        <dbReference type="ARBA" id="ARBA00022692"/>
    </source>
</evidence>
<sequence>MTVDLLPTQASLTQKMTITPWDLTEWPPGIWHRNDPFITVYMSSDVSTGTTCLLGVFQAITISPRNSMKADPKFSLYFSQVQGNLQCPLLDPEHLAEYYSSFSIYVALVLFSDAFCLGLMIWSSGSTVFILQGHRQQVQYIHKSNLSPRSSPETTAMQSIPVLVCTFLSLWTPSSIIHICLVVINSPSLLLVNTSTPIDACFPTLSPYILMSHDPRVSRLCFPWKGIQSLKLIINM</sequence>
<evidence type="ECO:0000256" key="2">
    <source>
        <dbReference type="ARBA" id="ARBA00010663"/>
    </source>
</evidence>
<keyword evidence="7 11" id="KW-0297">G-protein coupled receptor</keyword>
<evidence type="ECO:0000256" key="1">
    <source>
        <dbReference type="ARBA" id="ARBA00004651"/>
    </source>
</evidence>
<dbReference type="AlphaFoldDB" id="A0A7J7EF23"/>
<accession>A0A7J7EF23</accession>
<dbReference type="Pfam" id="PF03402">
    <property type="entry name" value="V1R"/>
    <property type="match status" value="1"/>
</dbReference>
<dbReference type="EMBL" id="JACDTQ010003275">
    <property type="protein sequence ID" value="KAF5914385.1"/>
    <property type="molecule type" value="Genomic_DNA"/>
</dbReference>
<dbReference type="Gene3D" id="1.20.1070.10">
    <property type="entry name" value="Rhodopsin 7-helix transmembrane proteins"/>
    <property type="match status" value="1"/>
</dbReference>
<dbReference type="Proteomes" id="UP000551758">
    <property type="component" value="Unassembled WGS sequence"/>
</dbReference>
<evidence type="ECO:0000256" key="6">
    <source>
        <dbReference type="ARBA" id="ARBA00022989"/>
    </source>
</evidence>
<keyword evidence="3 11" id="KW-1003">Cell membrane</keyword>
<evidence type="ECO:0000256" key="9">
    <source>
        <dbReference type="ARBA" id="ARBA00023170"/>
    </source>
</evidence>
<dbReference type="GO" id="GO:0005886">
    <property type="term" value="C:plasma membrane"/>
    <property type="evidence" value="ECO:0007669"/>
    <property type="project" value="UniProtKB-SubCell"/>
</dbReference>
<keyword evidence="6" id="KW-1133">Transmembrane helix</keyword>
<evidence type="ECO:0000256" key="3">
    <source>
        <dbReference type="ARBA" id="ARBA00022475"/>
    </source>
</evidence>
<proteinExistence type="inferred from homology"/>
<evidence type="ECO:0000256" key="7">
    <source>
        <dbReference type="ARBA" id="ARBA00023040"/>
    </source>
</evidence>
<dbReference type="InterPro" id="IPR004072">
    <property type="entry name" value="Vmron_rcpt_1"/>
</dbReference>
<keyword evidence="8" id="KW-0472">Membrane</keyword>
<reference evidence="12 13" key="1">
    <citation type="journal article" date="2020" name="Mol. Biol. Evol.">
        <title>Interspecific Gene Flow and the Evolution of Specialization in Black and White Rhinoceros.</title>
        <authorList>
            <person name="Moodley Y."/>
            <person name="Westbury M.V."/>
            <person name="Russo I.M."/>
            <person name="Gopalakrishnan S."/>
            <person name="Rakotoarivelo A."/>
            <person name="Olsen R.A."/>
            <person name="Prost S."/>
            <person name="Tunstall T."/>
            <person name="Ryder O.A."/>
            <person name="Dalen L."/>
            <person name="Bruford M.W."/>
        </authorList>
    </citation>
    <scope>NUCLEOTIDE SEQUENCE [LARGE SCALE GENOMIC DNA]</scope>
    <source>
        <strain evidence="12">SBR-YM</strain>
        <tissue evidence="12">Skin</tissue>
    </source>
</reference>
<keyword evidence="4 11" id="KW-0589">Pheromone response</keyword>
<dbReference type="SUPFAM" id="SSF81321">
    <property type="entry name" value="Family A G protein-coupled receptor-like"/>
    <property type="match status" value="1"/>
</dbReference>
<gene>
    <name evidence="12" type="ORF">HPG69_007581</name>
</gene>
<evidence type="ECO:0000256" key="11">
    <source>
        <dbReference type="RuleBase" id="RU364061"/>
    </source>
</evidence>
<keyword evidence="9 11" id="KW-0675">Receptor</keyword>
<keyword evidence="13" id="KW-1185">Reference proteome</keyword>